<dbReference type="GO" id="GO:0016747">
    <property type="term" value="F:acyltransferase activity, transferring groups other than amino-acyl groups"/>
    <property type="evidence" value="ECO:0007669"/>
    <property type="project" value="InterPro"/>
</dbReference>
<feature type="domain" description="N-acetyltransferase" evidence="3">
    <location>
        <begin position="15"/>
        <end position="183"/>
    </location>
</feature>
<keyword evidence="2 4" id="KW-0012">Acyltransferase</keyword>
<dbReference type="EMBL" id="UGSC01000001">
    <property type="protein sequence ID" value="SUA62294.1"/>
    <property type="molecule type" value="Genomic_DNA"/>
</dbReference>
<gene>
    <name evidence="4" type="primary">yesJ</name>
    <name evidence="4" type="ORF">NCTC10343_00272</name>
</gene>
<dbReference type="GeneID" id="93349125"/>
<dbReference type="Gene3D" id="3.40.630.30">
    <property type="match status" value="1"/>
</dbReference>
<organism evidence="4 5">
    <name type="scientific">Paenibacillus polymyxa</name>
    <name type="common">Bacillus polymyxa</name>
    <dbReference type="NCBI Taxonomy" id="1406"/>
    <lineage>
        <taxon>Bacteria</taxon>
        <taxon>Bacillati</taxon>
        <taxon>Bacillota</taxon>
        <taxon>Bacilli</taxon>
        <taxon>Bacillales</taxon>
        <taxon>Paenibacillaceae</taxon>
        <taxon>Paenibacillus</taxon>
    </lineage>
</organism>
<dbReference type="PROSITE" id="PS51186">
    <property type="entry name" value="GNAT"/>
    <property type="match status" value="1"/>
</dbReference>
<dbReference type="AlphaFoldDB" id="A0A378XPL1"/>
<dbReference type="InterPro" id="IPR016181">
    <property type="entry name" value="Acyl_CoA_acyltransferase"/>
</dbReference>
<protein>
    <submittedName>
        <fullName evidence="4">Acetyltransferase, GNAT family</fullName>
        <ecNumber evidence="4">2.3.1.-</ecNumber>
    </submittedName>
</protein>
<keyword evidence="1 4" id="KW-0808">Transferase</keyword>
<sequence length="185" mass="20626">MTSMTIVDPSVKPGLVAYQASNEDQAEIQELILKTARWLHSKGSTQWGKLLKGEDDHNLGGAISRGEVVIFRTSDDHRLAGAVILQQQPSAWDCRLWGLDGMNSEGGTSVYLHRLVVDRDNTGKGLGRELMQWIEQGIRFAGKDRIRLDCIAGNDKLSGFYQQCGYTYIGETNGYNTFEKMLIKS</sequence>
<dbReference type="InterPro" id="IPR050832">
    <property type="entry name" value="Bact_Acetyltransf"/>
</dbReference>
<evidence type="ECO:0000313" key="4">
    <source>
        <dbReference type="EMBL" id="SUA62294.1"/>
    </source>
</evidence>
<dbReference type="PANTHER" id="PTHR43877:SF2">
    <property type="entry name" value="AMINOALKYLPHOSPHONATE N-ACETYLTRANSFERASE-RELATED"/>
    <property type="match status" value="1"/>
</dbReference>
<evidence type="ECO:0000256" key="2">
    <source>
        <dbReference type="ARBA" id="ARBA00023315"/>
    </source>
</evidence>
<dbReference type="InterPro" id="IPR000182">
    <property type="entry name" value="GNAT_dom"/>
</dbReference>
<evidence type="ECO:0000259" key="3">
    <source>
        <dbReference type="PROSITE" id="PS51186"/>
    </source>
</evidence>
<dbReference type="Proteomes" id="UP000254400">
    <property type="component" value="Unassembled WGS sequence"/>
</dbReference>
<reference evidence="4 5" key="1">
    <citation type="submission" date="2018-06" db="EMBL/GenBank/DDBJ databases">
        <authorList>
            <consortium name="Pathogen Informatics"/>
            <person name="Doyle S."/>
        </authorList>
    </citation>
    <scope>NUCLEOTIDE SEQUENCE [LARGE SCALE GENOMIC DNA]</scope>
    <source>
        <strain evidence="4 5">NCTC10343</strain>
    </source>
</reference>
<evidence type="ECO:0000313" key="5">
    <source>
        <dbReference type="Proteomes" id="UP000254400"/>
    </source>
</evidence>
<dbReference type="EC" id="2.3.1.-" evidence="4"/>
<dbReference type="Pfam" id="PF00583">
    <property type="entry name" value="Acetyltransf_1"/>
    <property type="match status" value="1"/>
</dbReference>
<name>A0A378XPL1_PAEPO</name>
<dbReference type="CDD" id="cd04301">
    <property type="entry name" value="NAT_SF"/>
    <property type="match status" value="1"/>
</dbReference>
<dbReference type="SUPFAM" id="SSF55729">
    <property type="entry name" value="Acyl-CoA N-acyltransferases (Nat)"/>
    <property type="match status" value="1"/>
</dbReference>
<proteinExistence type="predicted"/>
<evidence type="ECO:0000256" key="1">
    <source>
        <dbReference type="ARBA" id="ARBA00022679"/>
    </source>
</evidence>
<accession>A0A378XPL1</accession>
<dbReference type="RefSeq" id="WP_019685841.1">
    <property type="nucleotide sequence ID" value="NZ_CP025957.1"/>
</dbReference>
<dbReference type="PANTHER" id="PTHR43877">
    <property type="entry name" value="AMINOALKYLPHOSPHONATE N-ACETYLTRANSFERASE-RELATED-RELATED"/>
    <property type="match status" value="1"/>
</dbReference>